<dbReference type="CDD" id="cd02790">
    <property type="entry name" value="MopB_CT_Formate-Dh_H"/>
    <property type="match status" value="1"/>
</dbReference>
<dbReference type="InterPro" id="IPR009010">
    <property type="entry name" value="Asp_de-COase-like_dom_sf"/>
</dbReference>
<dbReference type="GO" id="GO:0046872">
    <property type="term" value="F:metal ion binding"/>
    <property type="evidence" value="ECO:0007669"/>
    <property type="project" value="UniProtKB-KW"/>
</dbReference>
<dbReference type="SUPFAM" id="SSF53706">
    <property type="entry name" value="Formate dehydrogenase/DMSO reductase, domains 1-3"/>
    <property type="match status" value="1"/>
</dbReference>
<evidence type="ECO:0000256" key="4">
    <source>
        <dbReference type="ARBA" id="ARBA00022505"/>
    </source>
</evidence>
<dbReference type="FunFam" id="2.40.40.20:FF:000005">
    <property type="entry name" value="Periplasmic nitrate reductase"/>
    <property type="match status" value="1"/>
</dbReference>
<dbReference type="Gene3D" id="2.40.40.20">
    <property type="match status" value="1"/>
</dbReference>
<evidence type="ECO:0000259" key="10">
    <source>
        <dbReference type="Pfam" id="PF01568"/>
    </source>
</evidence>
<dbReference type="InterPro" id="IPR006655">
    <property type="entry name" value="Mopterin_OxRdtase_prok_CS"/>
</dbReference>
<keyword evidence="12" id="KW-1185">Reference proteome</keyword>
<dbReference type="PROSITE" id="PS00490">
    <property type="entry name" value="MOLYBDOPTERIN_PROK_2"/>
    <property type="match status" value="1"/>
</dbReference>
<dbReference type="Gene3D" id="3.40.228.10">
    <property type="entry name" value="Dimethylsulfoxide Reductase, domain 2"/>
    <property type="match status" value="1"/>
</dbReference>
<name>A0A081BYI6_VECG1</name>
<dbReference type="eggNOG" id="COG3383">
    <property type="taxonomic scope" value="Bacteria"/>
</dbReference>
<feature type="domain" description="Molybdopterin dinucleotide-binding" evidence="10">
    <location>
        <begin position="414"/>
        <end position="525"/>
    </location>
</feature>
<reference evidence="11" key="1">
    <citation type="journal article" date="2015" name="PeerJ">
        <title>First genomic representation of candidate bacterial phylum KSB3 points to enhanced environmental sensing as a trigger of wastewater bulking.</title>
        <authorList>
            <person name="Sekiguchi Y."/>
            <person name="Ohashi A."/>
            <person name="Parks D.H."/>
            <person name="Yamauchi T."/>
            <person name="Tyson G.W."/>
            <person name="Hugenholtz P."/>
        </authorList>
    </citation>
    <scope>NUCLEOTIDE SEQUENCE [LARGE SCALE GENOMIC DNA]</scope>
</reference>
<organism evidence="11">
    <name type="scientific">Vecturithrix granuli</name>
    <dbReference type="NCBI Taxonomy" id="1499967"/>
    <lineage>
        <taxon>Bacteria</taxon>
        <taxon>Candidatus Moduliflexota</taxon>
        <taxon>Candidatus Vecturitrichia</taxon>
        <taxon>Candidatus Vecturitrichales</taxon>
        <taxon>Candidatus Vecturitrichaceae</taxon>
        <taxon>Candidatus Vecturithrix</taxon>
    </lineage>
</organism>
<dbReference type="SUPFAM" id="SSF50692">
    <property type="entry name" value="ADC-like"/>
    <property type="match status" value="1"/>
</dbReference>
<dbReference type="HOGENOM" id="CLU_000422_13_4_0"/>
<dbReference type="GO" id="GO:0043546">
    <property type="term" value="F:molybdopterin cofactor binding"/>
    <property type="evidence" value="ECO:0007669"/>
    <property type="project" value="InterPro"/>
</dbReference>
<protein>
    <submittedName>
        <fullName evidence="11">Molybdopterin oxidoreductase</fullName>
    </submittedName>
</protein>
<feature type="domain" description="Molybdopterin oxidoreductase" evidence="9">
    <location>
        <begin position="2"/>
        <end position="331"/>
    </location>
</feature>
<dbReference type="STRING" id="1499967.U27_04358"/>
<dbReference type="PANTHER" id="PTHR43105:SF14">
    <property type="entry name" value="FORMATE DEHYDROGENASE H"/>
    <property type="match status" value="1"/>
</dbReference>
<dbReference type="Proteomes" id="UP000030661">
    <property type="component" value="Unassembled WGS sequence"/>
</dbReference>
<dbReference type="InterPro" id="IPR006656">
    <property type="entry name" value="Mopterin_OxRdtase"/>
</dbReference>
<evidence type="ECO:0000256" key="8">
    <source>
        <dbReference type="ARBA" id="ARBA00023014"/>
    </source>
</evidence>
<evidence type="ECO:0000256" key="5">
    <source>
        <dbReference type="ARBA" id="ARBA00022723"/>
    </source>
</evidence>
<keyword evidence="7" id="KW-0408">Iron</keyword>
<evidence type="ECO:0000256" key="3">
    <source>
        <dbReference type="ARBA" id="ARBA00022485"/>
    </source>
</evidence>
<gene>
    <name evidence="11" type="ORF">U27_04358</name>
</gene>
<dbReference type="PANTHER" id="PTHR43105">
    <property type="entry name" value="RESPIRATORY NITRATE REDUCTASE"/>
    <property type="match status" value="1"/>
</dbReference>
<dbReference type="GO" id="GO:0051539">
    <property type="term" value="F:4 iron, 4 sulfur cluster binding"/>
    <property type="evidence" value="ECO:0007669"/>
    <property type="project" value="UniProtKB-KW"/>
</dbReference>
<dbReference type="InterPro" id="IPR006657">
    <property type="entry name" value="MoPterin_dinucl-bd_dom"/>
</dbReference>
<comment type="cofactor">
    <cofactor evidence="1">
        <name>Mo-bis(molybdopterin guanine dinucleotide)</name>
        <dbReference type="ChEBI" id="CHEBI:60539"/>
    </cofactor>
</comment>
<dbReference type="InterPro" id="IPR041925">
    <property type="entry name" value="CT_Formate-Dh_H"/>
</dbReference>
<dbReference type="GO" id="GO:0003954">
    <property type="term" value="F:NADH dehydrogenase activity"/>
    <property type="evidence" value="ECO:0007669"/>
    <property type="project" value="TreeGrafter"/>
</dbReference>
<dbReference type="GO" id="GO:0016020">
    <property type="term" value="C:membrane"/>
    <property type="evidence" value="ECO:0007669"/>
    <property type="project" value="TreeGrafter"/>
</dbReference>
<dbReference type="Gene3D" id="3.40.50.740">
    <property type="match status" value="1"/>
</dbReference>
<dbReference type="AlphaFoldDB" id="A0A081BYI6"/>
<sequence>MTNYTADFENSKAFFIIGSNTLEQHPIIAYKVRKVVREKGAKLVIVDPREVPLAKIADMHLKIKPGSNIAILNGLMKVILDEDLWDKAYVQERTEGFDELKAMLDKVTPAWVEEITGVSWQQVQEAARMIAVNKPCALIYCMGITQHITGHQNVLSCANLQMLLGNVGVPGGGVNPLRGQNNVQGACDMGGLPNVFTGYQVVINADIRKKFEQAWGVEALPANVGLTVTEMVGGAGKKIKGLYVVGENPMVSDPDLNHVKDSLEKLDILVVQDMFLTETAQLADVVLPAASFAEKDGTFSNTERRVQRVRKAIDPPGQARSDWEIVCDLATRMGYPMHYAHPSDIMDEIASVTPSYAGISYDRLEKDGIQWPCPTKDHPGTKILHVGKFSRGLGKFSAVEYLPPSEQPDQEYPLIFTTGRSLFQYHTGTMTRRSAGINTLAPEATVEIHPEDANKYGIADGDKVKVSSRRGQVVAQASVGQKPLVGSPIPGVVFMTFHYAEASANFLTSPKVDPIAKIPEFKACAVKVEKFAV</sequence>
<comment type="cofactor">
    <cofactor evidence="2">
        <name>[4Fe-4S] cluster</name>
        <dbReference type="ChEBI" id="CHEBI:49883"/>
    </cofactor>
</comment>
<evidence type="ECO:0000313" key="11">
    <source>
        <dbReference type="EMBL" id="GAK57391.1"/>
    </source>
</evidence>
<dbReference type="InterPro" id="IPR050123">
    <property type="entry name" value="Prok_molybdopt-oxidoreductase"/>
</dbReference>
<accession>A0A081BYI6</accession>
<dbReference type="Pfam" id="PF01568">
    <property type="entry name" value="Molydop_binding"/>
    <property type="match status" value="1"/>
</dbReference>
<dbReference type="Pfam" id="PF00384">
    <property type="entry name" value="Molybdopterin"/>
    <property type="match status" value="1"/>
</dbReference>
<keyword evidence="6" id="KW-0560">Oxidoreductase</keyword>
<keyword evidence="4" id="KW-0500">Molybdenum</keyword>
<keyword evidence="8" id="KW-0411">Iron-sulfur</keyword>
<evidence type="ECO:0000259" key="9">
    <source>
        <dbReference type="Pfam" id="PF00384"/>
    </source>
</evidence>
<keyword evidence="3" id="KW-0004">4Fe-4S</keyword>
<evidence type="ECO:0000256" key="7">
    <source>
        <dbReference type="ARBA" id="ARBA00023004"/>
    </source>
</evidence>
<evidence type="ECO:0000256" key="6">
    <source>
        <dbReference type="ARBA" id="ARBA00023002"/>
    </source>
</evidence>
<evidence type="ECO:0000256" key="2">
    <source>
        <dbReference type="ARBA" id="ARBA00001966"/>
    </source>
</evidence>
<dbReference type="GO" id="GO:0022904">
    <property type="term" value="P:respiratory electron transport chain"/>
    <property type="evidence" value="ECO:0007669"/>
    <property type="project" value="TreeGrafter"/>
</dbReference>
<dbReference type="EMBL" id="DF820466">
    <property type="protein sequence ID" value="GAK57391.1"/>
    <property type="molecule type" value="Genomic_DNA"/>
</dbReference>
<evidence type="ECO:0000256" key="1">
    <source>
        <dbReference type="ARBA" id="ARBA00001942"/>
    </source>
</evidence>
<keyword evidence="5" id="KW-0479">Metal-binding</keyword>
<proteinExistence type="predicted"/>
<evidence type="ECO:0000313" key="12">
    <source>
        <dbReference type="Proteomes" id="UP000030661"/>
    </source>
</evidence>